<dbReference type="InterPro" id="IPR036188">
    <property type="entry name" value="FAD/NAD-bd_sf"/>
</dbReference>
<evidence type="ECO:0000256" key="1">
    <source>
        <dbReference type="ARBA" id="ARBA00001974"/>
    </source>
</evidence>
<comment type="caution">
    <text evidence="2">The sequence shown here is derived from an EMBL/GenBank/DDBJ whole genome shotgun (WGS) entry which is preliminary data.</text>
</comment>
<sequence>MYFFDRQHLLRILYHNLKRTERVLLKKKVSGVKLVSGGGGFRVHCTDGSIYKGTVVVGADGVHSVVRSVMRSLADKLEQSYFDPAESETEVECHYRCSFGIAKHVPGWEKGEDHTITGNSQSQLVLTAPRTRSTGFHAISSRWQVRVRHPNLHPGGRVPFYGAEPLGRLGKKFLGASGLDSVPLSNRSKEVLFDDELPPTGRNVAGGLV</sequence>
<protein>
    <submittedName>
        <fullName evidence="2">FAD binding domain protein</fullName>
    </submittedName>
</protein>
<keyword evidence="3" id="KW-1185">Reference proteome</keyword>
<dbReference type="EMBL" id="JAQQWI010000010">
    <property type="protein sequence ID" value="KAK8018506.1"/>
    <property type="molecule type" value="Genomic_DNA"/>
</dbReference>
<accession>A0ABR1RU71</accession>
<name>A0ABR1RU71_9PEZI</name>
<organism evidence="2 3">
    <name type="scientific">Apiospora marii</name>
    <dbReference type="NCBI Taxonomy" id="335849"/>
    <lineage>
        <taxon>Eukaryota</taxon>
        <taxon>Fungi</taxon>
        <taxon>Dikarya</taxon>
        <taxon>Ascomycota</taxon>
        <taxon>Pezizomycotina</taxon>
        <taxon>Sordariomycetes</taxon>
        <taxon>Xylariomycetidae</taxon>
        <taxon>Amphisphaeriales</taxon>
        <taxon>Apiosporaceae</taxon>
        <taxon>Apiospora</taxon>
    </lineage>
</organism>
<dbReference type="Gene3D" id="3.50.50.60">
    <property type="entry name" value="FAD/NAD(P)-binding domain"/>
    <property type="match status" value="1"/>
</dbReference>
<evidence type="ECO:0000313" key="2">
    <source>
        <dbReference type="EMBL" id="KAK8018506.1"/>
    </source>
</evidence>
<comment type="cofactor">
    <cofactor evidence="1">
        <name>FAD</name>
        <dbReference type="ChEBI" id="CHEBI:57692"/>
    </cofactor>
</comment>
<dbReference type="PANTHER" id="PTHR47356">
    <property type="entry name" value="FAD-DEPENDENT MONOOXYGENASE ASQG-RELATED"/>
    <property type="match status" value="1"/>
</dbReference>
<gene>
    <name evidence="2" type="ORF">PG991_007696</name>
</gene>
<dbReference type="PANTHER" id="PTHR47356:SF2">
    <property type="entry name" value="FAD-BINDING DOMAIN-CONTAINING PROTEIN-RELATED"/>
    <property type="match status" value="1"/>
</dbReference>
<dbReference type="Proteomes" id="UP001396898">
    <property type="component" value="Unassembled WGS sequence"/>
</dbReference>
<reference evidence="2 3" key="1">
    <citation type="submission" date="2023-01" db="EMBL/GenBank/DDBJ databases">
        <title>Analysis of 21 Apiospora genomes using comparative genomics revels a genus with tremendous synthesis potential of carbohydrate active enzymes and secondary metabolites.</title>
        <authorList>
            <person name="Sorensen T."/>
        </authorList>
    </citation>
    <scope>NUCLEOTIDE SEQUENCE [LARGE SCALE GENOMIC DNA]</scope>
    <source>
        <strain evidence="2 3">CBS 20057</strain>
    </source>
</reference>
<proteinExistence type="predicted"/>
<dbReference type="SUPFAM" id="SSF51905">
    <property type="entry name" value="FAD/NAD(P)-binding domain"/>
    <property type="match status" value="1"/>
</dbReference>
<dbReference type="InterPro" id="IPR050562">
    <property type="entry name" value="FAD_mOase_fung"/>
</dbReference>
<evidence type="ECO:0000313" key="3">
    <source>
        <dbReference type="Proteomes" id="UP001396898"/>
    </source>
</evidence>